<gene>
    <name evidence="1" type="ORF">NCTC9185_00175</name>
</gene>
<sequence length="36" mass="3981">MGQVFRKVVIDVFMEAQQVGEVPVGFNPAETAKNLM</sequence>
<protein>
    <submittedName>
        <fullName evidence="1">Uncharacterized protein</fullName>
    </submittedName>
</protein>
<evidence type="ECO:0000313" key="2">
    <source>
        <dbReference type="Proteomes" id="UP000339249"/>
    </source>
</evidence>
<organism evidence="1 2">
    <name type="scientific">Raoultella terrigena</name>
    <name type="common">Klebsiella terrigena</name>
    <dbReference type="NCBI Taxonomy" id="577"/>
    <lineage>
        <taxon>Bacteria</taxon>
        <taxon>Pseudomonadati</taxon>
        <taxon>Pseudomonadota</taxon>
        <taxon>Gammaproteobacteria</taxon>
        <taxon>Enterobacterales</taxon>
        <taxon>Enterobacteriaceae</taxon>
        <taxon>Klebsiella/Raoultella group</taxon>
        <taxon>Raoultella</taxon>
    </lineage>
</organism>
<reference evidence="1 2" key="1">
    <citation type="submission" date="2019-04" db="EMBL/GenBank/DDBJ databases">
        <authorList>
            <consortium name="Pathogen Informatics"/>
        </authorList>
    </citation>
    <scope>NUCLEOTIDE SEQUENCE [LARGE SCALE GENOMIC DNA]</scope>
    <source>
        <strain evidence="1 2">NCTC9185</strain>
    </source>
</reference>
<dbReference type="EMBL" id="CABDVU010000001">
    <property type="protein sequence ID" value="VTN08301.1"/>
    <property type="molecule type" value="Genomic_DNA"/>
</dbReference>
<evidence type="ECO:0000313" key="1">
    <source>
        <dbReference type="EMBL" id="VTN08301.1"/>
    </source>
</evidence>
<accession>A0A4U9CSR4</accession>
<dbReference type="Proteomes" id="UP000339249">
    <property type="component" value="Unassembled WGS sequence"/>
</dbReference>
<proteinExistence type="predicted"/>
<name>A0A4U9CSR4_RAOTE</name>
<dbReference type="AlphaFoldDB" id="A0A4U9CSR4"/>